<organism evidence="2 3">
    <name type="scientific">Candidatus Doudnabacteria bacterium RIFCSPLOWO2_01_FULL_44_21</name>
    <dbReference type="NCBI Taxonomy" id="1817841"/>
    <lineage>
        <taxon>Bacteria</taxon>
        <taxon>Candidatus Doudnaibacteriota</taxon>
    </lineage>
</organism>
<dbReference type="PANTHER" id="PTHR34047">
    <property type="entry name" value="NUCLEAR INTRON MATURASE 1, MITOCHONDRIAL-RELATED"/>
    <property type="match status" value="1"/>
</dbReference>
<dbReference type="InterPro" id="IPR051083">
    <property type="entry name" value="GrpII_Intron_Splice-Mob/Def"/>
</dbReference>
<evidence type="ECO:0000259" key="1">
    <source>
        <dbReference type="PROSITE" id="PS50878"/>
    </source>
</evidence>
<dbReference type="Pfam" id="PF00078">
    <property type="entry name" value="RVT_1"/>
    <property type="match status" value="1"/>
</dbReference>
<comment type="caution">
    <text evidence="2">The sequence shown here is derived from an EMBL/GenBank/DDBJ whole genome shotgun (WGS) entry which is preliminary data.</text>
</comment>
<dbReference type="PROSITE" id="PS50878">
    <property type="entry name" value="RT_POL"/>
    <property type="match status" value="1"/>
</dbReference>
<proteinExistence type="predicted"/>
<dbReference type="InterPro" id="IPR043502">
    <property type="entry name" value="DNA/RNA_pol_sf"/>
</dbReference>
<dbReference type="InterPro" id="IPR000477">
    <property type="entry name" value="RT_dom"/>
</dbReference>
<dbReference type="CDD" id="cd01651">
    <property type="entry name" value="RT_G2_intron"/>
    <property type="match status" value="1"/>
</dbReference>
<dbReference type="AlphaFoldDB" id="A0A1F5PX16"/>
<dbReference type="Proteomes" id="UP000177281">
    <property type="component" value="Unassembled WGS sequence"/>
</dbReference>
<evidence type="ECO:0000313" key="2">
    <source>
        <dbReference type="EMBL" id="OGE94404.1"/>
    </source>
</evidence>
<reference evidence="2 3" key="1">
    <citation type="journal article" date="2016" name="Nat. Commun.">
        <title>Thousands of microbial genomes shed light on interconnected biogeochemical processes in an aquifer system.</title>
        <authorList>
            <person name="Anantharaman K."/>
            <person name="Brown C.T."/>
            <person name="Hug L.A."/>
            <person name="Sharon I."/>
            <person name="Castelle C.J."/>
            <person name="Probst A.J."/>
            <person name="Thomas B.C."/>
            <person name="Singh A."/>
            <person name="Wilkins M.J."/>
            <person name="Karaoz U."/>
            <person name="Brodie E.L."/>
            <person name="Williams K.H."/>
            <person name="Hubbard S.S."/>
            <person name="Banfield J.F."/>
        </authorList>
    </citation>
    <scope>NUCLEOTIDE SEQUENCE [LARGE SCALE GENOMIC DNA]</scope>
</reference>
<dbReference type="SUPFAM" id="SSF56672">
    <property type="entry name" value="DNA/RNA polymerases"/>
    <property type="match status" value="1"/>
</dbReference>
<name>A0A1F5PX16_9BACT</name>
<accession>A0A1F5PX16</accession>
<dbReference type="STRING" id="1817841.A3B10_01215"/>
<protein>
    <recommendedName>
        <fullName evidence="1">Reverse transcriptase domain-containing protein</fullName>
    </recommendedName>
</protein>
<feature type="domain" description="Reverse transcriptase" evidence="1">
    <location>
        <begin position="1"/>
        <end position="271"/>
    </location>
</feature>
<evidence type="ECO:0000313" key="3">
    <source>
        <dbReference type="Proteomes" id="UP000177281"/>
    </source>
</evidence>
<gene>
    <name evidence="2" type="ORF">A3B10_01215</name>
</gene>
<dbReference type="EMBL" id="MFFB01000018">
    <property type="protein sequence ID" value="OGE94404.1"/>
    <property type="molecule type" value="Genomic_DNA"/>
</dbReference>
<sequence length="331" mass="38703">MKFFNEFASIGNLHAAWKKFRSGKSDRPDVIVFERHLESELTKLSEELLAGTYVHGDYHKFFVRDPKYREIHKATVRDRVVHQAIYSILYPIFDQRFFFDSYSCRLNKGTQAAIAKIWQYIRKESKNFNREVYVFHGDVDTFFACVDHNILFRFLTRKIRDWKYLSLCKRIIISYNPEKVKGIPLGNLTSQIFANVYLHELDYFIKQKLGIASYVRYNDDFFVVSADKDFLIKLSLEIKEFLMLKLKLSLPEDKIIIRSLSQGIDILGAVAFPYGLVPRKRLRVAALKVADKAKKLGYNSYVAKQLSSYIGLLSQTKSFLLKEKLRLSISN</sequence>
<dbReference type="PANTHER" id="PTHR34047:SF8">
    <property type="entry name" value="PROTEIN YKFC"/>
    <property type="match status" value="1"/>
</dbReference>